<dbReference type="Pfam" id="PF18758">
    <property type="entry name" value="KDZ"/>
    <property type="match status" value="1"/>
</dbReference>
<dbReference type="AlphaFoldDB" id="A0A409YZ15"/>
<feature type="region of interest" description="Disordered" evidence="1">
    <location>
        <begin position="328"/>
        <end position="364"/>
    </location>
</feature>
<evidence type="ECO:0000259" key="2">
    <source>
        <dbReference type="Pfam" id="PF18803"/>
    </source>
</evidence>
<feature type="region of interest" description="Disordered" evidence="1">
    <location>
        <begin position="65"/>
        <end position="97"/>
    </location>
</feature>
<proteinExistence type="predicted"/>
<dbReference type="InterPro" id="IPR041457">
    <property type="entry name" value="CxC2_KDZ-assoc"/>
</dbReference>
<reference evidence="3 4" key="1">
    <citation type="journal article" date="2018" name="Evol. Lett.">
        <title>Horizontal gene cluster transfer increased hallucinogenic mushroom diversity.</title>
        <authorList>
            <person name="Reynolds H.T."/>
            <person name="Vijayakumar V."/>
            <person name="Gluck-Thaler E."/>
            <person name="Korotkin H.B."/>
            <person name="Matheny P.B."/>
            <person name="Slot J.C."/>
        </authorList>
    </citation>
    <scope>NUCLEOTIDE SEQUENCE [LARGE SCALE GENOMIC DNA]</scope>
    <source>
        <strain evidence="3 4">2629</strain>
    </source>
</reference>
<comment type="caution">
    <text evidence="3">The sequence shown here is derived from an EMBL/GenBank/DDBJ whole genome shotgun (WGS) entry which is preliminary data.</text>
</comment>
<accession>A0A409YZ15</accession>
<dbReference type="InterPro" id="IPR040521">
    <property type="entry name" value="KDZ"/>
</dbReference>
<dbReference type="OrthoDB" id="3214502at2759"/>
<keyword evidence="4" id="KW-1185">Reference proteome</keyword>
<evidence type="ECO:0000256" key="1">
    <source>
        <dbReference type="SAM" id="MobiDB-lite"/>
    </source>
</evidence>
<dbReference type="InParanoid" id="A0A409YZ15"/>
<dbReference type="Pfam" id="PF18803">
    <property type="entry name" value="CxC2"/>
    <property type="match status" value="1"/>
</dbReference>
<gene>
    <name evidence="3" type="ORF">CVT24_001139</name>
</gene>
<feature type="non-terminal residue" evidence="3">
    <location>
        <position position="827"/>
    </location>
</feature>
<feature type="compositionally biased region" description="Polar residues" evidence="1">
    <location>
        <begin position="68"/>
        <end position="97"/>
    </location>
</feature>
<evidence type="ECO:0000313" key="4">
    <source>
        <dbReference type="Proteomes" id="UP000284842"/>
    </source>
</evidence>
<dbReference type="PANTHER" id="PTHR33096:SF1">
    <property type="entry name" value="CXC1-LIKE CYSTEINE CLUSTER ASSOCIATED WITH KDZ TRANSPOSASES DOMAIN-CONTAINING PROTEIN"/>
    <property type="match status" value="1"/>
</dbReference>
<dbReference type="EMBL" id="NHTK01000038">
    <property type="protein sequence ID" value="PPR08267.1"/>
    <property type="molecule type" value="Genomic_DNA"/>
</dbReference>
<name>A0A409YZ15_9AGAR</name>
<evidence type="ECO:0000313" key="3">
    <source>
        <dbReference type="EMBL" id="PPR08267.1"/>
    </source>
</evidence>
<dbReference type="PANTHER" id="PTHR33096">
    <property type="entry name" value="CXC2 DOMAIN-CONTAINING PROTEIN"/>
    <property type="match status" value="1"/>
</dbReference>
<protein>
    <recommendedName>
        <fullName evidence="2">CxC2-like cysteine cluster KDZ transposase-associated domain-containing protein</fullName>
    </recommendedName>
</protein>
<dbReference type="Proteomes" id="UP000284842">
    <property type="component" value="Unassembled WGS sequence"/>
</dbReference>
<organism evidence="3 4">
    <name type="scientific">Panaeolus cyanescens</name>
    <dbReference type="NCBI Taxonomy" id="181874"/>
    <lineage>
        <taxon>Eukaryota</taxon>
        <taxon>Fungi</taxon>
        <taxon>Dikarya</taxon>
        <taxon>Basidiomycota</taxon>
        <taxon>Agaricomycotina</taxon>
        <taxon>Agaricomycetes</taxon>
        <taxon>Agaricomycetidae</taxon>
        <taxon>Agaricales</taxon>
        <taxon>Agaricineae</taxon>
        <taxon>Galeropsidaceae</taxon>
        <taxon>Panaeolus</taxon>
    </lineage>
</organism>
<feature type="domain" description="CxC2-like cysteine cluster KDZ transposase-associated" evidence="2">
    <location>
        <begin position="369"/>
        <end position="446"/>
    </location>
</feature>
<sequence>MSLHSKTNNFPSEPAITFQTGSDCSQNITFGNASSDEIIFDLAPQSGTKGKRKRRKKEIIISPESVFQPPSNEQLQSMSMPPDSNLNEISNPSIYPPNDASTFQPTLDFEERSDTEPYEVFTKKPHETTSKVGYTSVLKFIHPTTIAKEYRYPEMKQCHGCPDGNEGVWRCRDCLPSYVQCRCCMRKAHLQNPFHHIECWTGTHFRRAALWEVGVYIQVPHHDVTTHRICKQLHWKVQQREAFEQKMDSDELQKYAFSTHPGRTETKAESWMQADTDVEMSDADWVAQDLLYMDGSEEEESNISAAEERKREAIFDSDLDKAYRRYGFTKASRPQQSDDEESLNEADRPSPRASEQTEPDVRHPATLKRVIHTNGYHRIRVISCSCMGPDHNVQDLVAVGLMPASFQNIRTLFTGQLLEFTRLANLELYASAYQVKELLSRMTQSLGWSMTDNIYHEFRRMLHIDRWLRKLKWSGFCHHGDPLKPLPAEFGIFCATCPQPGVNLPDDWEKDADNYIYGRTFIADGNFKADHIAHASGGDDVALYDGAGMIPNSDQYKQYIQTVEEVRTKASCENTFRAIESAMAVSKACDITGVVGVACARHSCYAPGGLTDLFRGEQQKNVDYAFVQALANTNVNVKQKVTIVYDIACQYYIHLRKRIDPLLNTIGLQGLVIDRAIGLFHVHAHKDECFFRYSPTFIPGLAYVVGEGMEPNWSALNPASVIIRSSKLFARADFLDDHTSNHNFRKMMNMSQTLTQMLVDAEREHVHHENVFSKVSASASAYVEEWTAQIEEAERQRMEDPTVMDIYGADAFNVKLLHISKHGQSRT</sequence>